<accession>A0A975SXE7</accession>
<sequence length="324" mass="36043">MRYQHEITSVLDLIGRDEVDLTASLGWTLSVSPALRRALWSRLGLPGDPTQVEVALETPDDLGRTDLELRLTSDTGTEVLLIVEAKKGWLQPGEAQLTRYVGRFAGVTVPLLVSLSDSSLAWAARELPIDVDGVPVRHLPWDQVRTDLGSALADTRNGAERVWLTQLQTYLKGATAVRAYNDQWVYVVSVSKDRFGDRTFRDYVTTERAYFHPFGKNWPRRPPVLMGFRWDGKLQQVNRVVSSTVLPSLGDRWPDIPGGPEAPTRPDGVPHVVYDLGPDIPVPAIPTGKIYRARRIWALLDQLLTEPSIEAAERSSKAIQAAAH</sequence>
<gene>
    <name evidence="1" type="ORF">KRR39_20370</name>
</gene>
<keyword evidence="2" id="KW-1185">Reference proteome</keyword>
<organism evidence="1 2">
    <name type="scientific">Nocardioides panacis</name>
    <dbReference type="NCBI Taxonomy" id="2849501"/>
    <lineage>
        <taxon>Bacteria</taxon>
        <taxon>Bacillati</taxon>
        <taxon>Actinomycetota</taxon>
        <taxon>Actinomycetes</taxon>
        <taxon>Propionibacteriales</taxon>
        <taxon>Nocardioidaceae</taxon>
        <taxon>Nocardioides</taxon>
    </lineage>
</organism>
<protein>
    <recommendedName>
        <fullName evidence="3">PD-(D/E)XK nuclease superfamily protein</fullName>
    </recommendedName>
</protein>
<dbReference type="AlphaFoldDB" id="A0A975SXE7"/>
<evidence type="ECO:0000313" key="1">
    <source>
        <dbReference type="EMBL" id="QWZ07720.1"/>
    </source>
</evidence>
<evidence type="ECO:0008006" key="3">
    <source>
        <dbReference type="Google" id="ProtNLM"/>
    </source>
</evidence>
<reference evidence="1" key="1">
    <citation type="submission" date="2021-06" db="EMBL/GenBank/DDBJ databases">
        <title>Complete genome sequence of Nocardioides sp. G188.</title>
        <authorList>
            <person name="Im W.-T."/>
        </authorList>
    </citation>
    <scope>NUCLEOTIDE SEQUENCE</scope>
    <source>
        <strain evidence="1">G188</strain>
    </source>
</reference>
<evidence type="ECO:0000313" key="2">
    <source>
        <dbReference type="Proteomes" id="UP000683575"/>
    </source>
</evidence>
<dbReference type="KEGG" id="nps:KRR39_20370"/>
<dbReference type="EMBL" id="CP077062">
    <property type="protein sequence ID" value="QWZ07720.1"/>
    <property type="molecule type" value="Genomic_DNA"/>
</dbReference>
<dbReference type="RefSeq" id="WP_216939230.1">
    <property type="nucleotide sequence ID" value="NZ_CP077062.1"/>
</dbReference>
<dbReference type="Proteomes" id="UP000683575">
    <property type="component" value="Chromosome"/>
</dbReference>
<proteinExistence type="predicted"/>
<name>A0A975SXE7_9ACTN</name>